<sequence length="160" mass="18483">MSTSIPTLSAGGVAPTRVSRGPTADEWDEMKEHIYEIYIKNGKSLETLKVWMKNEHNFEATTKMYTTKFTKWGPEFSKNNRPDGVNYPRTRVRRLNQVTSSSHNLTLQPRNLDGYEKYRGLLSSTEVYVYGLFDSFNLSADLFDIFVPVDTPDRSSDWQR</sequence>
<keyword evidence="4" id="KW-1185">Reference proteome</keyword>
<dbReference type="InterPro" id="IPR025676">
    <property type="entry name" value="Clr5_dom"/>
</dbReference>
<name>A0ABQ8RP95_FUSEQ</name>
<dbReference type="PANTHER" id="PTHR38788">
    <property type="entry name" value="CLR5 DOMAIN-CONTAINING PROTEIN"/>
    <property type="match status" value="1"/>
</dbReference>
<reference evidence="3" key="1">
    <citation type="submission" date="2022-09" db="EMBL/GenBank/DDBJ databases">
        <title>Fusarium specimens isolated from Avocado Roots.</title>
        <authorList>
            <person name="Stajich J."/>
            <person name="Roper C."/>
            <person name="Heimlech-Rivalta G."/>
        </authorList>
    </citation>
    <scope>NUCLEOTIDE SEQUENCE</scope>
    <source>
        <strain evidence="3">CF00095</strain>
    </source>
</reference>
<feature type="region of interest" description="Disordered" evidence="1">
    <location>
        <begin position="1"/>
        <end position="25"/>
    </location>
</feature>
<accession>A0ABQ8RP95</accession>
<gene>
    <name evidence="3" type="ORF">NW768_002410</name>
</gene>
<dbReference type="Pfam" id="PF14420">
    <property type="entry name" value="Clr5"/>
    <property type="match status" value="1"/>
</dbReference>
<organism evidence="3 4">
    <name type="scientific">Fusarium equiseti</name>
    <name type="common">Fusarium scirpi</name>
    <dbReference type="NCBI Taxonomy" id="61235"/>
    <lineage>
        <taxon>Eukaryota</taxon>
        <taxon>Fungi</taxon>
        <taxon>Dikarya</taxon>
        <taxon>Ascomycota</taxon>
        <taxon>Pezizomycotina</taxon>
        <taxon>Sordariomycetes</taxon>
        <taxon>Hypocreomycetidae</taxon>
        <taxon>Hypocreales</taxon>
        <taxon>Nectriaceae</taxon>
        <taxon>Fusarium</taxon>
        <taxon>Fusarium incarnatum-equiseti species complex</taxon>
    </lineage>
</organism>
<evidence type="ECO:0000313" key="4">
    <source>
        <dbReference type="Proteomes" id="UP001152024"/>
    </source>
</evidence>
<proteinExistence type="predicted"/>
<dbReference type="PANTHER" id="PTHR38788:SF3">
    <property type="entry name" value="CLR5 DOMAIN-CONTAINING PROTEIN"/>
    <property type="match status" value="1"/>
</dbReference>
<protein>
    <recommendedName>
        <fullName evidence="2">Clr5 domain-containing protein</fullName>
    </recommendedName>
</protein>
<evidence type="ECO:0000256" key="1">
    <source>
        <dbReference type="SAM" id="MobiDB-lite"/>
    </source>
</evidence>
<evidence type="ECO:0000259" key="2">
    <source>
        <dbReference type="Pfam" id="PF14420"/>
    </source>
</evidence>
<dbReference type="Proteomes" id="UP001152024">
    <property type="component" value="Unassembled WGS sequence"/>
</dbReference>
<dbReference type="EMBL" id="JAOQBH010000003">
    <property type="protein sequence ID" value="KAJ4138567.1"/>
    <property type="molecule type" value="Genomic_DNA"/>
</dbReference>
<comment type="caution">
    <text evidence="3">The sequence shown here is derived from an EMBL/GenBank/DDBJ whole genome shotgun (WGS) entry which is preliminary data.</text>
</comment>
<evidence type="ECO:0000313" key="3">
    <source>
        <dbReference type="EMBL" id="KAJ4138567.1"/>
    </source>
</evidence>
<feature type="domain" description="Clr5" evidence="2">
    <location>
        <begin position="24"/>
        <end position="73"/>
    </location>
</feature>